<evidence type="ECO:0000313" key="3">
    <source>
        <dbReference type="Proteomes" id="UP000641588"/>
    </source>
</evidence>
<evidence type="ECO:0000256" key="1">
    <source>
        <dbReference type="SAM" id="MobiDB-lite"/>
    </source>
</evidence>
<evidence type="ECO:0000313" key="2">
    <source>
        <dbReference type="EMBL" id="NOU96953.1"/>
    </source>
</evidence>
<gene>
    <name evidence="2" type="primary">tlp</name>
    <name evidence="2" type="ORF">GC093_27560</name>
</gene>
<proteinExistence type="inferred from homology"/>
<dbReference type="HAMAP" id="MF_01506">
    <property type="entry name" value="Tlp"/>
    <property type="match status" value="1"/>
</dbReference>
<dbReference type="Proteomes" id="UP000641588">
    <property type="component" value="Unassembled WGS sequence"/>
</dbReference>
<protein>
    <submittedName>
        <fullName evidence="2">Small acid-soluble spore protein Tlp</fullName>
    </submittedName>
</protein>
<dbReference type="InterPro" id="IPR017524">
    <property type="entry name" value="SASP_thioredoxin-like"/>
</dbReference>
<organism evidence="2 3">
    <name type="scientific">Paenibacillus foliorum</name>
    <dbReference type="NCBI Taxonomy" id="2654974"/>
    <lineage>
        <taxon>Bacteria</taxon>
        <taxon>Bacillati</taxon>
        <taxon>Bacillota</taxon>
        <taxon>Bacilli</taxon>
        <taxon>Bacillales</taxon>
        <taxon>Paenibacillaceae</taxon>
        <taxon>Paenibacillus</taxon>
    </lineage>
</organism>
<accession>A0A972K4H2</accession>
<dbReference type="RefSeq" id="WP_171655194.1">
    <property type="nucleotide sequence ID" value="NZ_WHOD01000105.1"/>
</dbReference>
<reference evidence="2" key="1">
    <citation type="submission" date="2019-10" db="EMBL/GenBank/DDBJ databases">
        <title>Description of Paenibacillus glebae sp. nov.</title>
        <authorList>
            <person name="Carlier A."/>
            <person name="Qi S."/>
        </authorList>
    </citation>
    <scope>NUCLEOTIDE SEQUENCE</scope>
    <source>
        <strain evidence="2">LMG 31456</strain>
    </source>
</reference>
<dbReference type="AlphaFoldDB" id="A0A972K4H2"/>
<keyword evidence="3" id="KW-1185">Reference proteome</keyword>
<dbReference type="Pfam" id="PF19824">
    <property type="entry name" value="Tlp"/>
    <property type="match status" value="1"/>
</dbReference>
<dbReference type="EMBL" id="WHOD01000105">
    <property type="protein sequence ID" value="NOU96953.1"/>
    <property type="molecule type" value="Genomic_DNA"/>
</dbReference>
<comment type="caution">
    <text evidence="2">The sequence shown here is derived from an EMBL/GenBank/DDBJ whole genome shotgun (WGS) entry which is preliminary data.</text>
</comment>
<feature type="region of interest" description="Disordered" evidence="1">
    <location>
        <begin position="37"/>
        <end position="75"/>
    </location>
</feature>
<sequence>MAKPDNREDNVEHLQNSINNTIKNQEEAEAYLAEHADEISPSEKQTIQEKNQRREQSLQGFRSEIQDESEYQQNQ</sequence>
<name>A0A972K4H2_9BACL</name>
<feature type="compositionally biased region" description="Acidic residues" evidence="1">
    <location>
        <begin position="66"/>
        <end position="75"/>
    </location>
</feature>
<feature type="compositionally biased region" description="Basic and acidic residues" evidence="1">
    <location>
        <begin position="46"/>
        <end position="56"/>
    </location>
</feature>
<dbReference type="NCBIfam" id="TIGR03090">
    <property type="entry name" value="SASP_tlp"/>
    <property type="match status" value="1"/>
</dbReference>